<protein>
    <recommendedName>
        <fullName evidence="4">thiopurine S-methyltransferase</fullName>
        <ecNumber evidence="4">2.1.1.67</ecNumber>
    </recommendedName>
</protein>
<reference evidence="11" key="3">
    <citation type="submission" date="2015-06" db="UniProtKB">
        <authorList>
            <consortium name="EnsemblMetazoa"/>
        </authorList>
    </citation>
    <scope>IDENTIFICATION</scope>
</reference>
<keyword evidence="7" id="KW-0808">Transferase</keyword>
<evidence type="ECO:0000256" key="9">
    <source>
        <dbReference type="SAM" id="SignalP"/>
    </source>
</evidence>
<keyword evidence="8" id="KW-0949">S-adenosyl-L-methionine</keyword>
<dbReference type="PANTHER" id="PTHR10259:SF11">
    <property type="entry name" value="THIOPURINE S-METHYLTRANSFERASE"/>
    <property type="match status" value="1"/>
</dbReference>
<dbReference type="InterPro" id="IPR029063">
    <property type="entry name" value="SAM-dependent_MTases_sf"/>
</dbReference>
<dbReference type="OMA" id="DANHIGF"/>
<name>R7VA73_CAPTE</name>
<reference evidence="12" key="1">
    <citation type="submission" date="2012-12" db="EMBL/GenBank/DDBJ databases">
        <authorList>
            <person name="Hellsten U."/>
            <person name="Grimwood J."/>
            <person name="Chapman J.A."/>
            <person name="Shapiro H."/>
            <person name="Aerts A."/>
            <person name="Otillar R.P."/>
            <person name="Terry A.Y."/>
            <person name="Boore J.L."/>
            <person name="Simakov O."/>
            <person name="Marletaz F."/>
            <person name="Cho S.-J."/>
            <person name="Edsinger-Gonzales E."/>
            <person name="Havlak P."/>
            <person name="Kuo D.-H."/>
            <person name="Larsson T."/>
            <person name="Lv J."/>
            <person name="Arendt D."/>
            <person name="Savage R."/>
            <person name="Osoegawa K."/>
            <person name="de Jong P."/>
            <person name="Lindberg D.R."/>
            <person name="Seaver E.C."/>
            <person name="Weisblat D.A."/>
            <person name="Putnam N.H."/>
            <person name="Grigoriev I.V."/>
            <person name="Rokhsar D.S."/>
        </authorList>
    </citation>
    <scope>NUCLEOTIDE SEQUENCE</scope>
    <source>
        <strain evidence="12">I ESC-2004</strain>
    </source>
</reference>
<dbReference type="EMBL" id="KB293808">
    <property type="protein sequence ID" value="ELU15437.1"/>
    <property type="molecule type" value="Genomic_DNA"/>
</dbReference>
<evidence type="ECO:0000256" key="6">
    <source>
        <dbReference type="ARBA" id="ARBA00022603"/>
    </source>
</evidence>
<keyword evidence="6" id="KW-0489">Methyltransferase</keyword>
<evidence type="ECO:0000313" key="12">
    <source>
        <dbReference type="Proteomes" id="UP000014760"/>
    </source>
</evidence>
<dbReference type="FunFam" id="3.40.50.150:FF:000101">
    <property type="entry name" value="Thiopurine S-methyltransferase"/>
    <property type="match status" value="1"/>
</dbReference>
<dbReference type="AlphaFoldDB" id="R7VA73"/>
<dbReference type="PANTHER" id="PTHR10259">
    <property type="entry name" value="THIOPURINE S-METHYLTRANSFERASE"/>
    <property type="match status" value="1"/>
</dbReference>
<evidence type="ECO:0000256" key="2">
    <source>
        <dbReference type="ARBA" id="ARBA00004496"/>
    </source>
</evidence>
<feature type="chain" id="PRO_5008788841" description="thiopurine S-methyltransferase" evidence="9">
    <location>
        <begin position="22"/>
        <end position="219"/>
    </location>
</feature>
<dbReference type="SUPFAM" id="SSF53335">
    <property type="entry name" value="S-adenosyl-L-methionine-dependent methyltransferases"/>
    <property type="match status" value="1"/>
</dbReference>
<dbReference type="GO" id="GO:0008119">
    <property type="term" value="F:thiopurine S-methyltransferase activity"/>
    <property type="evidence" value="ECO:0007669"/>
    <property type="project" value="UniProtKB-EC"/>
</dbReference>
<evidence type="ECO:0000313" key="11">
    <source>
        <dbReference type="EnsemblMetazoa" id="CapteP203384"/>
    </source>
</evidence>
<sequence>MLMFRMLQLLYGTLVAGRSRSLRVLIPLCGASKDINWLAEQGHCVIGVEFVELACRQFFIDHEIPFVEKAMNKDCTIFKSRDAAKNVTLFCCDFFSADKSIIGAVDAVWDRGSLTSIHPNDRGRYVETICQMLSPSTTYLIETLNYDSSMFGGETTSQYSMQLIVPVAGPPYSLPLDELTSLFAPYNSTVEQLSKHYGTEAWHKRLAATKNVFSITFHA</sequence>
<comment type="catalytic activity">
    <reaction evidence="1">
        <text>S-adenosyl-L-methionine + a thiopurine = S-adenosyl-L-homocysteine + a thiopurine S-methylether.</text>
        <dbReference type="EC" id="2.1.1.67"/>
    </reaction>
</comment>
<accession>R7VA73</accession>
<dbReference type="InterPro" id="IPR008854">
    <property type="entry name" value="TPMT"/>
</dbReference>
<reference evidence="10 12" key="2">
    <citation type="journal article" date="2013" name="Nature">
        <title>Insights into bilaterian evolution from three spiralian genomes.</title>
        <authorList>
            <person name="Simakov O."/>
            <person name="Marletaz F."/>
            <person name="Cho S.J."/>
            <person name="Edsinger-Gonzales E."/>
            <person name="Havlak P."/>
            <person name="Hellsten U."/>
            <person name="Kuo D.H."/>
            <person name="Larsson T."/>
            <person name="Lv J."/>
            <person name="Arendt D."/>
            <person name="Savage R."/>
            <person name="Osoegawa K."/>
            <person name="de Jong P."/>
            <person name="Grimwood J."/>
            <person name="Chapman J.A."/>
            <person name="Shapiro H."/>
            <person name="Aerts A."/>
            <person name="Otillar R.P."/>
            <person name="Terry A.Y."/>
            <person name="Boore J.L."/>
            <person name="Grigoriev I.V."/>
            <person name="Lindberg D.R."/>
            <person name="Seaver E.C."/>
            <person name="Weisblat D.A."/>
            <person name="Putnam N.H."/>
            <person name="Rokhsar D.S."/>
        </authorList>
    </citation>
    <scope>NUCLEOTIDE SEQUENCE</scope>
    <source>
        <strain evidence="10 12">I ESC-2004</strain>
    </source>
</reference>
<dbReference type="STRING" id="283909.R7VA73"/>
<dbReference type="PROSITE" id="PS51585">
    <property type="entry name" value="SAM_MT_TPMT"/>
    <property type="match status" value="1"/>
</dbReference>
<dbReference type="Proteomes" id="UP000014760">
    <property type="component" value="Unassembled WGS sequence"/>
</dbReference>
<keyword evidence="5" id="KW-0963">Cytoplasm</keyword>
<gene>
    <name evidence="10" type="ORF">CAPTEDRAFT_203384</name>
</gene>
<dbReference type="EC" id="2.1.1.67" evidence="4"/>
<proteinExistence type="inferred from homology"/>
<dbReference type="GO" id="GO:0032259">
    <property type="term" value="P:methylation"/>
    <property type="evidence" value="ECO:0007669"/>
    <property type="project" value="UniProtKB-KW"/>
</dbReference>
<dbReference type="HOGENOM" id="CLU_085515_1_0_1"/>
<evidence type="ECO:0000256" key="1">
    <source>
        <dbReference type="ARBA" id="ARBA00000903"/>
    </source>
</evidence>
<comment type="subcellular location">
    <subcellularLocation>
        <location evidence="2">Cytoplasm</location>
    </subcellularLocation>
</comment>
<feature type="signal peptide" evidence="9">
    <location>
        <begin position="1"/>
        <end position="21"/>
    </location>
</feature>
<keyword evidence="12" id="KW-1185">Reference proteome</keyword>
<evidence type="ECO:0000256" key="7">
    <source>
        <dbReference type="ARBA" id="ARBA00022679"/>
    </source>
</evidence>
<dbReference type="Gene3D" id="3.40.50.150">
    <property type="entry name" value="Vaccinia Virus protein VP39"/>
    <property type="match status" value="1"/>
</dbReference>
<dbReference type="EMBL" id="AMQN01000650">
    <property type="status" value="NOT_ANNOTATED_CDS"/>
    <property type="molecule type" value="Genomic_DNA"/>
</dbReference>
<evidence type="ECO:0000256" key="8">
    <source>
        <dbReference type="ARBA" id="ARBA00022691"/>
    </source>
</evidence>
<evidence type="ECO:0000256" key="3">
    <source>
        <dbReference type="ARBA" id="ARBA00008145"/>
    </source>
</evidence>
<comment type="similarity">
    <text evidence="3">Belongs to the class I-like SAM-binding methyltransferase superfamily. TPMT family.</text>
</comment>
<evidence type="ECO:0000256" key="5">
    <source>
        <dbReference type="ARBA" id="ARBA00022490"/>
    </source>
</evidence>
<organism evidence="10">
    <name type="scientific">Capitella teleta</name>
    <name type="common">Polychaete worm</name>
    <dbReference type="NCBI Taxonomy" id="283909"/>
    <lineage>
        <taxon>Eukaryota</taxon>
        <taxon>Metazoa</taxon>
        <taxon>Spiralia</taxon>
        <taxon>Lophotrochozoa</taxon>
        <taxon>Annelida</taxon>
        <taxon>Polychaeta</taxon>
        <taxon>Sedentaria</taxon>
        <taxon>Scolecida</taxon>
        <taxon>Capitellidae</taxon>
        <taxon>Capitella</taxon>
    </lineage>
</organism>
<evidence type="ECO:0000313" key="10">
    <source>
        <dbReference type="EMBL" id="ELU15437.1"/>
    </source>
</evidence>
<dbReference type="OrthoDB" id="276151at2759"/>
<dbReference type="Pfam" id="PF05724">
    <property type="entry name" value="TPMT"/>
    <property type="match status" value="1"/>
</dbReference>
<dbReference type="EnsemblMetazoa" id="CapteT203384">
    <property type="protein sequence ID" value="CapteP203384"/>
    <property type="gene ID" value="CapteG203384"/>
</dbReference>
<keyword evidence="9" id="KW-0732">Signal</keyword>
<evidence type="ECO:0000256" key="4">
    <source>
        <dbReference type="ARBA" id="ARBA00011905"/>
    </source>
</evidence>
<dbReference type="GO" id="GO:0005737">
    <property type="term" value="C:cytoplasm"/>
    <property type="evidence" value="ECO:0007669"/>
    <property type="project" value="UniProtKB-SubCell"/>
</dbReference>